<proteinExistence type="predicted"/>
<evidence type="ECO:0000313" key="3">
    <source>
        <dbReference type="Proteomes" id="UP000652219"/>
    </source>
</evidence>
<accession>A0A8H6JGX7</accession>
<keyword evidence="3" id="KW-1185">Reference proteome</keyword>
<feature type="region of interest" description="Disordered" evidence="1">
    <location>
        <begin position="1"/>
        <end position="34"/>
    </location>
</feature>
<name>A0A8H6JGX7_9PEZI</name>
<reference evidence="2 3" key="1">
    <citation type="journal article" date="2020" name="Phytopathology">
        <title>Genome Sequence Resources of Colletotrichum truncatum, C. plurivorum, C. musicola, and C. sojae: Four Species Pathogenic to Soybean (Glycine max).</title>
        <authorList>
            <person name="Rogerio F."/>
            <person name="Boufleur T.R."/>
            <person name="Ciampi-Guillardi M."/>
            <person name="Sukno S.A."/>
            <person name="Thon M.R."/>
            <person name="Massola Junior N.S."/>
            <person name="Baroncelli R."/>
        </authorList>
    </citation>
    <scope>NUCLEOTIDE SEQUENCE [LARGE SCALE GENOMIC DNA]</scope>
    <source>
        <strain evidence="2 3">LFN0009</strain>
    </source>
</reference>
<evidence type="ECO:0000256" key="1">
    <source>
        <dbReference type="SAM" id="MobiDB-lite"/>
    </source>
</evidence>
<dbReference type="EMBL" id="WIGN01000064">
    <property type="protein sequence ID" value="KAF6812340.1"/>
    <property type="molecule type" value="Genomic_DNA"/>
</dbReference>
<gene>
    <name evidence="2" type="ORF">CSOJ01_05210</name>
</gene>
<protein>
    <submittedName>
        <fullName evidence="2">Uncharacterized protein</fullName>
    </submittedName>
</protein>
<organism evidence="2 3">
    <name type="scientific">Colletotrichum sojae</name>
    <dbReference type="NCBI Taxonomy" id="2175907"/>
    <lineage>
        <taxon>Eukaryota</taxon>
        <taxon>Fungi</taxon>
        <taxon>Dikarya</taxon>
        <taxon>Ascomycota</taxon>
        <taxon>Pezizomycotina</taxon>
        <taxon>Sordariomycetes</taxon>
        <taxon>Hypocreomycetidae</taxon>
        <taxon>Glomerellales</taxon>
        <taxon>Glomerellaceae</taxon>
        <taxon>Colletotrichum</taxon>
        <taxon>Colletotrichum orchidearum species complex</taxon>
    </lineage>
</organism>
<comment type="caution">
    <text evidence="2">The sequence shown here is derived from an EMBL/GenBank/DDBJ whole genome shotgun (WGS) entry which is preliminary data.</text>
</comment>
<dbReference type="Proteomes" id="UP000652219">
    <property type="component" value="Unassembled WGS sequence"/>
</dbReference>
<dbReference type="AlphaFoldDB" id="A0A8H6JGX7"/>
<sequence length="102" mass="11177">METTDARWPLWESAVQREATGRSPPPSPGTPTLSLSLFLTTRPPREPGWARKGGKEPAATLLDGSILTDGIRSRVSASTLRMMFMPSGQARRIGQVQERSSR</sequence>
<evidence type="ECO:0000313" key="2">
    <source>
        <dbReference type="EMBL" id="KAF6812340.1"/>
    </source>
</evidence>